<evidence type="ECO:0000256" key="10">
    <source>
        <dbReference type="ARBA" id="ARBA00022741"/>
    </source>
</evidence>
<keyword evidence="8" id="KW-0540">Nuclease</keyword>
<dbReference type="GO" id="GO:0005737">
    <property type="term" value="C:cytoplasm"/>
    <property type="evidence" value="ECO:0007669"/>
    <property type="project" value="TreeGrafter"/>
</dbReference>
<keyword evidence="15" id="KW-0067">ATP-binding</keyword>
<feature type="compositionally biased region" description="Polar residues" evidence="23">
    <location>
        <begin position="53"/>
        <end position="64"/>
    </location>
</feature>
<protein>
    <recommendedName>
        <fullName evidence="5">DNA replication ATP-dependent helicase/nuclease DNA2</fullName>
        <ecNumber evidence="4">3.6.4.12</ecNumber>
    </recommendedName>
</protein>
<dbReference type="GO" id="GO:0016887">
    <property type="term" value="F:ATP hydrolysis activity"/>
    <property type="evidence" value="ECO:0007669"/>
    <property type="project" value="RHEA"/>
</dbReference>
<comment type="catalytic activity">
    <reaction evidence="22">
        <text>ATP + H2O = ADP + phosphate + H(+)</text>
        <dbReference type="Rhea" id="RHEA:13065"/>
        <dbReference type="ChEBI" id="CHEBI:15377"/>
        <dbReference type="ChEBI" id="CHEBI:15378"/>
        <dbReference type="ChEBI" id="CHEBI:30616"/>
        <dbReference type="ChEBI" id="CHEBI:43474"/>
        <dbReference type="ChEBI" id="CHEBI:456216"/>
        <dbReference type="EC" id="3.6.4.12"/>
    </reaction>
</comment>
<keyword evidence="20" id="KW-0539">Nucleus</keyword>
<dbReference type="GO" id="GO:0005634">
    <property type="term" value="C:nucleus"/>
    <property type="evidence" value="ECO:0007669"/>
    <property type="project" value="UniProtKB-SubCell"/>
</dbReference>
<accession>M5G1C4</accession>
<dbReference type="GO" id="GO:0006260">
    <property type="term" value="P:DNA replication"/>
    <property type="evidence" value="ECO:0007669"/>
    <property type="project" value="UniProtKB-KW"/>
</dbReference>
<evidence type="ECO:0000256" key="18">
    <source>
        <dbReference type="ARBA" id="ARBA00023125"/>
    </source>
</evidence>
<dbReference type="HOGENOM" id="CLU_001666_2_3_1"/>
<gene>
    <name evidence="27" type="ORF">DACRYDRAFT_82040</name>
</gene>
<dbReference type="InterPro" id="IPR011604">
    <property type="entry name" value="PDDEXK-like_dom_sf"/>
</dbReference>
<organism evidence="27 28">
    <name type="scientific">Dacryopinax primogenitus (strain DJM 731)</name>
    <name type="common">Brown rot fungus</name>
    <dbReference type="NCBI Taxonomy" id="1858805"/>
    <lineage>
        <taxon>Eukaryota</taxon>
        <taxon>Fungi</taxon>
        <taxon>Dikarya</taxon>
        <taxon>Basidiomycota</taxon>
        <taxon>Agaricomycotina</taxon>
        <taxon>Dacrymycetes</taxon>
        <taxon>Dacrymycetales</taxon>
        <taxon>Dacrymycetaceae</taxon>
        <taxon>Dacryopinax</taxon>
    </lineage>
</organism>
<feature type="domain" description="DNA replication factor Dna2 N-terminal" evidence="24">
    <location>
        <begin position="218"/>
        <end position="443"/>
    </location>
</feature>
<evidence type="ECO:0000256" key="5">
    <source>
        <dbReference type="ARBA" id="ARBA00021516"/>
    </source>
</evidence>
<dbReference type="GeneID" id="63691611"/>
<dbReference type="AlphaFoldDB" id="M5G1C4"/>
<evidence type="ECO:0000259" key="24">
    <source>
        <dbReference type="Pfam" id="PF08696"/>
    </source>
</evidence>
<dbReference type="EC" id="3.6.4.12" evidence="4"/>
<keyword evidence="10" id="KW-0547">Nucleotide-binding</keyword>
<feature type="region of interest" description="Disordered" evidence="23">
    <location>
        <begin position="1"/>
        <end position="87"/>
    </location>
</feature>
<keyword evidence="6" id="KW-0004">4Fe-4S</keyword>
<dbReference type="PANTHER" id="PTHR43788:SF8">
    <property type="entry name" value="DNA-BINDING PROTEIN SMUBP-2"/>
    <property type="match status" value="1"/>
</dbReference>
<evidence type="ECO:0000259" key="26">
    <source>
        <dbReference type="Pfam" id="PF13087"/>
    </source>
</evidence>
<keyword evidence="12" id="KW-0227">DNA damage</keyword>
<dbReference type="EMBL" id="JH795869">
    <property type="protein sequence ID" value="EJT99626.1"/>
    <property type="molecule type" value="Genomic_DNA"/>
</dbReference>
<proteinExistence type="inferred from homology"/>
<comment type="subcellular location">
    <subcellularLocation>
        <location evidence="2">Nucleus</location>
    </subcellularLocation>
</comment>
<dbReference type="SUPFAM" id="SSF52540">
    <property type="entry name" value="P-loop containing nucleoside triphosphate hydrolases"/>
    <property type="match status" value="1"/>
</dbReference>
<comment type="similarity">
    <text evidence="3">Belongs to the DNA2/NAM7 helicase family.</text>
</comment>
<evidence type="ECO:0000256" key="16">
    <source>
        <dbReference type="ARBA" id="ARBA00023004"/>
    </source>
</evidence>
<evidence type="ECO:0000256" key="23">
    <source>
        <dbReference type="SAM" id="MobiDB-lite"/>
    </source>
</evidence>
<evidence type="ECO:0000256" key="20">
    <source>
        <dbReference type="ARBA" id="ARBA00023242"/>
    </source>
</evidence>
<keyword evidence="21" id="KW-0511">Multifunctional enzyme</keyword>
<evidence type="ECO:0000256" key="13">
    <source>
        <dbReference type="ARBA" id="ARBA00022801"/>
    </source>
</evidence>
<comment type="cofactor">
    <cofactor evidence="1">
        <name>[4Fe-4S] cluster</name>
        <dbReference type="ChEBI" id="CHEBI:49883"/>
    </cofactor>
</comment>
<feature type="compositionally biased region" description="Polar residues" evidence="23">
    <location>
        <begin position="73"/>
        <end position="82"/>
    </location>
</feature>
<evidence type="ECO:0000256" key="9">
    <source>
        <dbReference type="ARBA" id="ARBA00022723"/>
    </source>
</evidence>
<name>M5G1C4_DACPD</name>
<keyword evidence="13" id="KW-0378">Hydrolase</keyword>
<dbReference type="Proteomes" id="UP000030653">
    <property type="component" value="Unassembled WGS sequence"/>
</dbReference>
<feature type="region of interest" description="Disordered" evidence="23">
    <location>
        <begin position="1206"/>
        <end position="1234"/>
    </location>
</feature>
<feature type="compositionally biased region" description="Basic residues" evidence="23">
    <location>
        <begin position="31"/>
        <end position="45"/>
    </location>
</feature>
<dbReference type="Pfam" id="PF13087">
    <property type="entry name" value="AAA_12"/>
    <property type="match status" value="1"/>
</dbReference>
<keyword evidence="17" id="KW-0411">Iron-sulfur</keyword>
<sequence length="1251" mass="138507">MSAIPSSSQSHRSAHRPTSGPPSSSSGSAQRRTKVKGAKDKKRPARAGALRDVTNSHTNSLSHSQTRKKPRSEAQTPICASSEQEDALEGMILDEGFFDWRPSPESTPLKPKLGRIPSGVKDEGRENSFSTPGGREMKQEKEVKLEEEKTDEDVKRLLEGAEHWDWGDMLSSPVKAEPLLKLELGEKLFRDPCTRCVVESSTVTSGKREQHVQARIDHTSSRILLILRDDWSFLPLHAGDTLNVHAPLLPPPSTHSPDLPTIVVSASQGMVVHHPDVLLPPTMVSTASQCTRKPLVSALLRSSPQGGEGGAKVVLWGNLLHEVVQRCMTASAPPTSGAAHAWTPDLIDHHLRSVLYSRTGVEGCFRAGVTVDEALSELRRRSSGLIEFSKRFMRAEPSSDGVLKVDAQEGETWLALRRTRGVEEDVWSPSWGLKGKVDASVQVSLSTPKAGFFDSRTKGERQVRKGTMPFEIKTGRPGRGVEHRAQTMLYTLLLGERYEEEIPSGLLYYTQSAEVIQVSAKRNELRALLMARNDLAEWTMGQNDGEAREQAIEVELGDVEEMAFLPEPLDDPWSCGKCYALDGCMLYRRTHDPLPVPSDMEDLFVQKTSHISSRQATFFRTWERLVSLEENDMNRFRAELWTMTAQARESAGRCFADMVVIPLREEDKRFLEGDRKIHTHTARFVKRATITQRGETLLNGHISVGDPVVVSADPGLLALARGFVLSLSPDAVVLGLDHAVDEEALKELPIKDVADLVWRIDKDELSTGISRLRDNLAQLFYASGDERRRSLVVDLDPPTFASNPAFDPSELSSALNAPQRTAIAKVAAAKDYALILGMPGTGKTSTIAEIIRMLVRQGKSVLLTSYTHSAVDTILLRLGEVDFDVLRLGNTDKVHPDLKKYTLAARPQATTVQQLENQLLLPPVVATTCLSIDHPLFARRKNRAARKGGLDVSLFRRLSDAHPEAVVDLTLQYRMNEDIMLLSNRLIYNDRLQCGSEETARRSLVLKDKSPLAALHTGGPCDGCWLEALLDERCKAVFVDTDLLPARDSRVGDLVQNEIEASIVAQLANVLIACGLRPMDIGILSLYRQQIKLISHLLRSAPGVEILTADRSQGRDKECILISMVRSNETGELGELLKDWRRLNVSFTRARSKLVIVGSRNTLGGTLLMREFFDLMTEKGWIYALKPGAHLLHAEQLGCPSLPPMLKRLSEEPENENEERKSGTPPKKVKVEAHSLSPAKRAILSDIINAL</sequence>
<dbReference type="InterPro" id="IPR041677">
    <property type="entry name" value="DNA2/NAM7_AAA_11"/>
</dbReference>
<dbReference type="OMA" id="NYCEAAI"/>
<feature type="domain" description="DNA2/NAM7 helicase helicase" evidence="25">
    <location>
        <begin position="815"/>
        <end position="911"/>
    </location>
</feature>
<dbReference type="InterPro" id="IPR050534">
    <property type="entry name" value="Coronavir_polyprotein_1ab"/>
</dbReference>
<keyword evidence="14" id="KW-0347">Helicase</keyword>
<evidence type="ECO:0000256" key="4">
    <source>
        <dbReference type="ARBA" id="ARBA00012551"/>
    </source>
</evidence>
<evidence type="ECO:0000256" key="12">
    <source>
        <dbReference type="ARBA" id="ARBA00022763"/>
    </source>
</evidence>
<dbReference type="InterPro" id="IPR027417">
    <property type="entry name" value="P-loop_NTPase"/>
</dbReference>
<feature type="region of interest" description="Disordered" evidence="23">
    <location>
        <begin position="103"/>
        <end position="148"/>
    </location>
</feature>
<evidence type="ECO:0000256" key="22">
    <source>
        <dbReference type="ARBA" id="ARBA00047995"/>
    </source>
</evidence>
<keyword evidence="7" id="KW-0235">DNA replication</keyword>
<evidence type="ECO:0000256" key="11">
    <source>
        <dbReference type="ARBA" id="ARBA00022759"/>
    </source>
</evidence>
<evidence type="ECO:0000256" key="3">
    <source>
        <dbReference type="ARBA" id="ARBA00007913"/>
    </source>
</evidence>
<dbReference type="Gene3D" id="3.90.320.10">
    <property type="match status" value="1"/>
</dbReference>
<dbReference type="Gene3D" id="3.40.50.300">
    <property type="entry name" value="P-loop containing nucleotide triphosphate hydrolases"/>
    <property type="match status" value="2"/>
</dbReference>
<evidence type="ECO:0000256" key="19">
    <source>
        <dbReference type="ARBA" id="ARBA00023204"/>
    </source>
</evidence>
<reference evidence="27 28" key="1">
    <citation type="journal article" date="2012" name="Science">
        <title>The Paleozoic origin of enzymatic lignin decomposition reconstructed from 31 fungal genomes.</title>
        <authorList>
            <person name="Floudas D."/>
            <person name="Binder M."/>
            <person name="Riley R."/>
            <person name="Barry K."/>
            <person name="Blanchette R.A."/>
            <person name="Henrissat B."/>
            <person name="Martinez A.T."/>
            <person name="Otillar R."/>
            <person name="Spatafora J.W."/>
            <person name="Yadav J.S."/>
            <person name="Aerts A."/>
            <person name="Benoit I."/>
            <person name="Boyd A."/>
            <person name="Carlson A."/>
            <person name="Copeland A."/>
            <person name="Coutinho P.M."/>
            <person name="de Vries R.P."/>
            <person name="Ferreira P."/>
            <person name="Findley K."/>
            <person name="Foster B."/>
            <person name="Gaskell J."/>
            <person name="Glotzer D."/>
            <person name="Gorecki P."/>
            <person name="Heitman J."/>
            <person name="Hesse C."/>
            <person name="Hori C."/>
            <person name="Igarashi K."/>
            <person name="Jurgens J.A."/>
            <person name="Kallen N."/>
            <person name="Kersten P."/>
            <person name="Kohler A."/>
            <person name="Kuees U."/>
            <person name="Kumar T.K.A."/>
            <person name="Kuo A."/>
            <person name="LaButti K."/>
            <person name="Larrondo L.F."/>
            <person name="Lindquist E."/>
            <person name="Ling A."/>
            <person name="Lombard V."/>
            <person name="Lucas S."/>
            <person name="Lundell T."/>
            <person name="Martin R."/>
            <person name="McLaughlin D.J."/>
            <person name="Morgenstern I."/>
            <person name="Morin E."/>
            <person name="Murat C."/>
            <person name="Nagy L.G."/>
            <person name="Nolan M."/>
            <person name="Ohm R.A."/>
            <person name="Patyshakuliyeva A."/>
            <person name="Rokas A."/>
            <person name="Ruiz-Duenas F.J."/>
            <person name="Sabat G."/>
            <person name="Salamov A."/>
            <person name="Samejima M."/>
            <person name="Schmutz J."/>
            <person name="Slot J.C."/>
            <person name="St John F."/>
            <person name="Stenlid J."/>
            <person name="Sun H."/>
            <person name="Sun S."/>
            <person name="Syed K."/>
            <person name="Tsang A."/>
            <person name="Wiebenga A."/>
            <person name="Young D."/>
            <person name="Pisabarro A."/>
            <person name="Eastwood D.C."/>
            <person name="Martin F."/>
            <person name="Cullen D."/>
            <person name="Grigoriev I.V."/>
            <person name="Hibbett D.S."/>
        </authorList>
    </citation>
    <scope>NUCLEOTIDE SEQUENCE [LARGE SCALE GENOMIC DNA]</scope>
    <source>
        <strain evidence="27 28">DJM-731 SS1</strain>
    </source>
</reference>
<evidence type="ECO:0000256" key="21">
    <source>
        <dbReference type="ARBA" id="ARBA00023268"/>
    </source>
</evidence>
<evidence type="ECO:0000313" key="28">
    <source>
        <dbReference type="Proteomes" id="UP000030653"/>
    </source>
</evidence>
<dbReference type="InterPro" id="IPR047187">
    <property type="entry name" value="SF1_C_Upf1"/>
</dbReference>
<dbReference type="CDD" id="cd18808">
    <property type="entry name" value="SF1_C_Upf1"/>
    <property type="match status" value="1"/>
</dbReference>
<evidence type="ECO:0000256" key="7">
    <source>
        <dbReference type="ARBA" id="ARBA00022705"/>
    </source>
</evidence>
<dbReference type="GO" id="GO:0006281">
    <property type="term" value="P:DNA repair"/>
    <property type="evidence" value="ECO:0007669"/>
    <property type="project" value="UniProtKB-KW"/>
</dbReference>
<keyword evidence="18" id="KW-0238">DNA-binding</keyword>
<dbReference type="FunFam" id="3.40.50.300:FF:000789">
    <property type="entry name" value="DNA replication ATP-dependent helicase/nuclease DNA2"/>
    <property type="match status" value="1"/>
</dbReference>
<evidence type="ECO:0000256" key="1">
    <source>
        <dbReference type="ARBA" id="ARBA00001966"/>
    </source>
</evidence>
<dbReference type="PANTHER" id="PTHR43788">
    <property type="entry name" value="DNA2/NAM7 HELICASE FAMILY MEMBER"/>
    <property type="match status" value="1"/>
</dbReference>
<keyword evidence="16" id="KW-0408">Iron</keyword>
<dbReference type="GO" id="GO:0046872">
    <property type="term" value="F:metal ion binding"/>
    <property type="evidence" value="ECO:0007669"/>
    <property type="project" value="UniProtKB-KW"/>
</dbReference>
<dbReference type="STRING" id="1858805.M5G1C4"/>
<dbReference type="Pfam" id="PF13086">
    <property type="entry name" value="AAA_11"/>
    <property type="match status" value="1"/>
</dbReference>
<feature type="domain" description="DNA2/NAM7 helicase-like C-terminal" evidence="26">
    <location>
        <begin position="950"/>
        <end position="1160"/>
    </location>
</feature>
<evidence type="ECO:0000256" key="6">
    <source>
        <dbReference type="ARBA" id="ARBA00022485"/>
    </source>
</evidence>
<keyword evidence="9" id="KW-0479">Metal-binding</keyword>
<evidence type="ECO:0000259" key="25">
    <source>
        <dbReference type="Pfam" id="PF13086"/>
    </source>
</evidence>
<evidence type="ECO:0000313" key="27">
    <source>
        <dbReference type="EMBL" id="EJT99626.1"/>
    </source>
</evidence>
<dbReference type="GO" id="GO:0051539">
    <property type="term" value="F:4 iron, 4 sulfur cluster binding"/>
    <property type="evidence" value="ECO:0007669"/>
    <property type="project" value="UniProtKB-KW"/>
</dbReference>
<dbReference type="InterPro" id="IPR014808">
    <property type="entry name" value="DNA_replication_fac_Dna2_N"/>
</dbReference>
<evidence type="ECO:0000256" key="8">
    <source>
        <dbReference type="ARBA" id="ARBA00022722"/>
    </source>
</evidence>
<dbReference type="GO" id="GO:0004519">
    <property type="term" value="F:endonuclease activity"/>
    <property type="evidence" value="ECO:0007669"/>
    <property type="project" value="UniProtKB-KW"/>
</dbReference>
<keyword evidence="28" id="KW-1185">Reference proteome</keyword>
<keyword evidence="11" id="KW-0255">Endonuclease</keyword>
<dbReference type="CDD" id="cd22318">
    <property type="entry name" value="DNA2_N-like"/>
    <property type="match status" value="1"/>
</dbReference>
<evidence type="ECO:0000256" key="17">
    <source>
        <dbReference type="ARBA" id="ARBA00023014"/>
    </source>
</evidence>
<dbReference type="GO" id="GO:0003677">
    <property type="term" value="F:DNA binding"/>
    <property type="evidence" value="ECO:0007669"/>
    <property type="project" value="UniProtKB-KW"/>
</dbReference>
<dbReference type="GO" id="GO:0005524">
    <property type="term" value="F:ATP binding"/>
    <property type="evidence" value="ECO:0007669"/>
    <property type="project" value="UniProtKB-KW"/>
</dbReference>
<evidence type="ECO:0000256" key="2">
    <source>
        <dbReference type="ARBA" id="ARBA00004123"/>
    </source>
</evidence>
<dbReference type="GO" id="GO:0043139">
    <property type="term" value="F:5'-3' DNA helicase activity"/>
    <property type="evidence" value="ECO:0007669"/>
    <property type="project" value="TreeGrafter"/>
</dbReference>
<dbReference type="OrthoDB" id="6513042at2759"/>
<dbReference type="InterPro" id="IPR041679">
    <property type="entry name" value="DNA2/NAM7-like_C"/>
</dbReference>
<dbReference type="RefSeq" id="XP_040626524.1">
    <property type="nucleotide sequence ID" value="XM_040776549.1"/>
</dbReference>
<feature type="compositionally biased region" description="Polar residues" evidence="23">
    <location>
        <begin position="1"/>
        <end position="11"/>
    </location>
</feature>
<evidence type="ECO:0000256" key="15">
    <source>
        <dbReference type="ARBA" id="ARBA00022840"/>
    </source>
</evidence>
<dbReference type="Pfam" id="PF08696">
    <property type="entry name" value="Dna2"/>
    <property type="match status" value="1"/>
</dbReference>
<dbReference type="Gene3D" id="2.40.30.270">
    <property type="match status" value="1"/>
</dbReference>
<evidence type="ECO:0000256" key="14">
    <source>
        <dbReference type="ARBA" id="ARBA00022806"/>
    </source>
</evidence>
<feature type="compositionally biased region" description="Basic and acidic residues" evidence="23">
    <location>
        <begin position="135"/>
        <end position="148"/>
    </location>
</feature>
<keyword evidence="19" id="KW-0234">DNA repair</keyword>